<accession>A0A0M3HEZ7</accession>
<name>A0A0M3HEZ7_ASCLU</name>
<sequence>MWSYSIIAPTITRTVNNRLNSDIRSQFSSVSTI</sequence>
<reference evidence="2" key="1">
    <citation type="submission" date="2017-02" db="UniProtKB">
        <authorList>
            <consortium name="WormBaseParasite"/>
        </authorList>
    </citation>
    <scope>IDENTIFICATION</scope>
</reference>
<proteinExistence type="predicted"/>
<evidence type="ECO:0000313" key="2">
    <source>
        <dbReference type="WBParaSite" id="ALUE_0000009201-mRNA-1"/>
    </source>
</evidence>
<keyword evidence="1" id="KW-1185">Reference proteome</keyword>
<dbReference type="AlphaFoldDB" id="A0A0M3HEZ7"/>
<dbReference type="Proteomes" id="UP000036681">
    <property type="component" value="Unplaced"/>
</dbReference>
<protein>
    <submittedName>
        <fullName evidence="2">Uncharacterized protein</fullName>
    </submittedName>
</protein>
<dbReference type="WBParaSite" id="ALUE_0000009201-mRNA-1">
    <property type="protein sequence ID" value="ALUE_0000009201-mRNA-1"/>
    <property type="gene ID" value="ALUE_0000009201"/>
</dbReference>
<organism evidence="1 2">
    <name type="scientific">Ascaris lumbricoides</name>
    <name type="common">Giant roundworm</name>
    <dbReference type="NCBI Taxonomy" id="6252"/>
    <lineage>
        <taxon>Eukaryota</taxon>
        <taxon>Metazoa</taxon>
        <taxon>Ecdysozoa</taxon>
        <taxon>Nematoda</taxon>
        <taxon>Chromadorea</taxon>
        <taxon>Rhabditida</taxon>
        <taxon>Spirurina</taxon>
        <taxon>Ascaridomorpha</taxon>
        <taxon>Ascaridoidea</taxon>
        <taxon>Ascarididae</taxon>
        <taxon>Ascaris</taxon>
    </lineage>
</organism>
<evidence type="ECO:0000313" key="1">
    <source>
        <dbReference type="Proteomes" id="UP000036681"/>
    </source>
</evidence>